<dbReference type="PANTHER" id="PTHR42791">
    <property type="entry name" value="GNAT FAMILY ACETYLTRANSFERASE"/>
    <property type="match status" value="1"/>
</dbReference>
<dbReference type="InterPro" id="IPR000182">
    <property type="entry name" value="GNAT_dom"/>
</dbReference>
<dbReference type="Proteomes" id="UP000696573">
    <property type="component" value="Unassembled WGS sequence"/>
</dbReference>
<reference evidence="2" key="1">
    <citation type="submission" date="2021-10" db="EMBL/GenBank/DDBJ databases">
        <authorList>
            <person name="Piombo E."/>
        </authorList>
    </citation>
    <scope>NUCLEOTIDE SEQUENCE</scope>
</reference>
<dbReference type="Gene3D" id="3.40.630.30">
    <property type="match status" value="1"/>
</dbReference>
<name>A0A9N9VPF4_9HYPO</name>
<feature type="domain" description="N-acetyltransferase" evidence="1">
    <location>
        <begin position="66"/>
        <end position="245"/>
    </location>
</feature>
<dbReference type="AlphaFoldDB" id="A0A9N9VPF4"/>
<dbReference type="InterPro" id="IPR016181">
    <property type="entry name" value="Acyl_CoA_acyltransferase"/>
</dbReference>
<organism evidence="2 3">
    <name type="scientific">Clonostachys rhizophaga</name>
    <dbReference type="NCBI Taxonomy" id="160324"/>
    <lineage>
        <taxon>Eukaryota</taxon>
        <taxon>Fungi</taxon>
        <taxon>Dikarya</taxon>
        <taxon>Ascomycota</taxon>
        <taxon>Pezizomycotina</taxon>
        <taxon>Sordariomycetes</taxon>
        <taxon>Hypocreomycetidae</taxon>
        <taxon>Hypocreales</taxon>
        <taxon>Bionectriaceae</taxon>
        <taxon>Clonostachys</taxon>
    </lineage>
</organism>
<keyword evidence="3" id="KW-1185">Reference proteome</keyword>
<dbReference type="PANTHER" id="PTHR42791:SF2">
    <property type="entry name" value="N-ACETYLTRANSFERASE DOMAIN-CONTAINING PROTEIN"/>
    <property type="match status" value="1"/>
</dbReference>
<dbReference type="OrthoDB" id="196847at2759"/>
<dbReference type="PROSITE" id="PS51186">
    <property type="entry name" value="GNAT"/>
    <property type="match status" value="1"/>
</dbReference>
<protein>
    <recommendedName>
        <fullName evidence="1">N-acetyltransferase domain-containing protein</fullName>
    </recommendedName>
</protein>
<dbReference type="InterPro" id="IPR052523">
    <property type="entry name" value="Trichothecene_AcTrans"/>
</dbReference>
<dbReference type="SUPFAM" id="SSF55729">
    <property type="entry name" value="Acyl-CoA N-acyltransferases (Nat)"/>
    <property type="match status" value="1"/>
</dbReference>
<evidence type="ECO:0000259" key="1">
    <source>
        <dbReference type="PROSITE" id="PS51186"/>
    </source>
</evidence>
<accession>A0A9N9VPF4</accession>
<evidence type="ECO:0000313" key="3">
    <source>
        <dbReference type="Proteomes" id="UP000696573"/>
    </source>
</evidence>
<evidence type="ECO:0000313" key="2">
    <source>
        <dbReference type="EMBL" id="CAH0025453.1"/>
    </source>
</evidence>
<sequence length="251" mass="27487">MDATSVKPLLMRLAARQDAPRIAEIHMAAFGPNAMLRAQFPTPAVRQALQTSIENKALADIDDPKITVLVVTAGSDDSEKSLDNVISFAKWSHPVDPGEDYVEPPWIWPEGTDLDTLAAWTALAAEAESRAVGSIPCYRMFPHAKQRITTLLIQYEVVCWRTDEHLGLSFIGTDPSHGGRGAGSLLLHWGVQQSNKSGSPLYLESTEEAAAFYKKNGLIAGEVISLPIRVDGSSETQIYKEIVFTYHPTVE</sequence>
<comment type="caution">
    <text evidence="2">The sequence shown here is derived from an EMBL/GenBank/DDBJ whole genome shotgun (WGS) entry which is preliminary data.</text>
</comment>
<dbReference type="GO" id="GO:0016747">
    <property type="term" value="F:acyltransferase activity, transferring groups other than amino-acyl groups"/>
    <property type="evidence" value="ECO:0007669"/>
    <property type="project" value="InterPro"/>
</dbReference>
<dbReference type="EMBL" id="CABFNQ020000710">
    <property type="protein sequence ID" value="CAH0025453.1"/>
    <property type="molecule type" value="Genomic_DNA"/>
</dbReference>
<dbReference type="Pfam" id="PF00583">
    <property type="entry name" value="Acetyltransf_1"/>
    <property type="match status" value="1"/>
</dbReference>
<gene>
    <name evidence="2" type="ORF">CRHIZ90672A_00008244</name>
</gene>
<proteinExistence type="predicted"/>